<keyword evidence="2" id="KW-1133">Transmembrane helix</keyword>
<feature type="region of interest" description="Disordered" evidence="1">
    <location>
        <begin position="242"/>
        <end position="315"/>
    </location>
</feature>
<evidence type="ECO:0008006" key="5">
    <source>
        <dbReference type="Google" id="ProtNLM"/>
    </source>
</evidence>
<feature type="transmembrane region" description="Helical" evidence="2">
    <location>
        <begin position="206"/>
        <end position="227"/>
    </location>
</feature>
<dbReference type="EMBL" id="JAKWBI020000041">
    <property type="protein sequence ID" value="KAJ2904939.1"/>
    <property type="molecule type" value="Genomic_DNA"/>
</dbReference>
<keyword evidence="2" id="KW-0812">Transmembrane</keyword>
<feature type="transmembrane region" description="Helical" evidence="2">
    <location>
        <begin position="98"/>
        <end position="122"/>
    </location>
</feature>
<evidence type="ECO:0000256" key="1">
    <source>
        <dbReference type="SAM" id="MobiDB-lite"/>
    </source>
</evidence>
<evidence type="ECO:0000313" key="4">
    <source>
        <dbReference type="Proteomes" id="UP001201980"/>
    </source>
</evidence>
<protein>
    <recommendedName>
        <fullName evidence="5">Tetraspanin Tsp3</fullName>
    </recommendedName>
</protein>
<organism evidence="3 4">
    <name type="scientific">Zalerion maritima</name>
    <dbReference type="NCBI Taxonomy" id="339359"/>
    <lineage>
        <taxon>Eukaryota</taxon>
        <taxon>Fungi</taxon>
        <taxon>Dikarya</taxon>
        <taxon>Ascomycota</taxon>
        <taxon>Pezizomycotina</taxon>
        <taxon>Sordariomycetes</taxon>
        <taxon>Lulworthiomycetidae</taxon>
        <taxon>Lulworthiales</taxon>
        <taxon>Lulworthiaceae</taxon>
        <taxon>Zalerion</taxon>
    </lineage>
</organism>
<feature type="compositionally biased region" description="Basic and acidic residues" evidence="1">
    <location>
        <begin position="274"/>
        <end position="298"/>
    </location>
</feature>
<reference evidence="3" key="1">
    <citation type="submission" date="2022-07" db="EMBL/GenBank/DDBJ databases">
        <title>Draft genome sequence of Zalerion maritima ATCC 34329, a (micro)plastics degrading marine fungus.</title>
        <authorList>
            <person name="Paco A."/>
            <person name="Goncalves M.F.M."/>
            <person name="Rocha-Santos T.A.P."/>
            <person name="Alves A."/>
        </authorList>
    </citation>
    <scope>NUCLEOTIDE SEQUENCE</scope>
    <source>
        <strain evidence="3">ATCC 34329</strain>
    </source>
</reference>
<keyword evidence="2" id="KW-0472">Membrane</keyword>
<feature type="transmembrane region" description="Helical" evidence="2">
    <location>
        <begin position="72"/>
        <end position="91"/>
    </location>
</feature>
<gene>
    <name evidence="3" type="ORF">MKZ38_006804</name>
</gene>
<evidence type="ECO:0000313" key="3">
    <source>
        <dbReference type="EMBL" id="KAJ2904939.1"/>
    </source>
</evidence>
<dbReference type="AlphaFoldDB" id="A0AAD5RWZ4"/>
<comment type="caution">
    <text evidence="3">The sequence shown here is derived from an EMBL/GenBank/DDBJ whole genome shotgun (WGS) entry which is preliminary data.</text>
</comment>
<name>A0AAD5RWZ4_9PEZI</name>
<evidence type="ECO:0000256" key="2">
    <source>
        <dbReference type="SAM" id="Phobius"/>
    </source>
</evidence>
<dbReference type="Proteomes" id="UP001201980">
    <property type="component" value="Unassembled WGS sequence"/>
</dbReference>
<accession>A0AAD5RWZ4</accession>
<proteinExistence type="predicted"/>
<sequence>MTEALFANKNQSPISKPQYQAKSQLIRNDGDDPAYYRNCELPHHLRQAVALLTSTAIASVVNLSDLHLPVPLAVQVLMVFLPPLAGLATIWRPNNSNFIHTLMFGSIQAVPAILTVVLATLFGQLLPNGDFQSCLLSTQWQNFWESKDAGKIRDIQDALGCCGLNSVRDRPWPFPQGQNPDLLACAHQFHRTISCASAWKTKMRTWAGVAFAIVLVVGVLQCLYLIFGQNENVQWPWWSDDPSHRTSNGQRRRIGGINRRLLTGGDDEETQVEPYRDEEPGTQDRDQNSDRRQQDGPRVEPGGLVSHESNEWRDV</sequence>
<feature type="compositionally biased region" description="Low complexity" evidence="1">
    <location>
        <begin position="255"/>
        <end position="264"/>
    </location>
</feature>
<keyword evidence="4" id="KW-1185">Reference proteome</keyword>